<gene>
    <name evidence="1" type="ORF">ENM28_01795</name>
</gene>
<reference evidence="1" key="1">
    <citation type="journal article" date="2020" name="mSystems">
        <title>Genome- and Community-Level Interaction Insights into Carbon Utilization and Element Cycling Functions of Hydrothermarchaeota in Hydrothermal Sediment.</title>
        <authorList>
            <person name="Zhou Z."/>
            <person name="Liu Y."/>
            <person name="Xu W."/>
            <person name="Pan J."/>
            <person name="Luo Z.H."/>
            <person name="Li M."/>
        </authorList>
    </citation>
    <scope>NUCLEOTIDE SEQUENCE [LARGE SCALE GENOMIC DNA]</scope>
    <source>
        <strain evidence="1">SpSt-1071</strain>
    </source>
</reference>
<sequence length="109" mass="11948">MLTAEAKRRMLETLRDAILEAGWGTSGAEGASALTNPRYTTSLYKAVQGETLVVEYVIHLTAGSYTVREVGLFGRDANGNRVLLWRTTRDPVTLTPPVVVRDRVELSLG</sequence>
<evidence type="ECO:0000313" key="1">
    <source>
        <dbReference type="EMBL" id="HHM67452.1"/>
    </source>
</evidence>
<dbReference type="AlphaFoldDB" id="A0A7C5VH18"/>
<accession>A0A7C5VH18</accession>
<protein>
    <submittedName>
        <fullName evidence="1">Uncharacterized protein</fullName>
    </submittedName>
</protein>
<organism evidence="1">
    <name type="scientific">Thermus caliditerrae</name>
    <dbReference type="NCBI Taxonomy" id="1330700"/>
    <lineage>
        <taxon>Bacteria</taxon>
        <taxon>Thermotogati</taxon>
        <taxon>Deinococcota</taxon>
        <taxon>Deinococci</taxon>
        <taxon>Thermales</taxon>
        <taxon>Thermaceae</taxon>
        <taxon>Thermus</taxon>
    </lineage>
</organism>
<dbReference type="EMBL" id="DRXE01000067">
    <property type="protein sequence ID" value="HHM67452.1"/>
    <property type="molecule type" value="Genomic_DNA"/>
</dbReference>
<proteinExistence type="predicted"/>
<comment type="caution">
    <text evidence="1">The sequence shown here is derived from an EMBL/GenBank/DDBJ whole genome shotgun (WGS) entry which is preliminary data.</text>
</comment>
<name>A0A7C5VH18_9DEIN</name>